<dbReference type="EC" id="2.7.7.41" evidence="6"/>
<evidence type="ECO:0000313" key="20">
    <source>
        <dbReference type="EMBL" id="OLP85993.1"/>
    </source>
</evidence>
<dbReference type="GO" id="GO:0005789">
    <property type="term" value="C:endoplasmic reticulum membrane"/>
    <property type="evidence" value="ECO:0007669"/>
    <property type="project" value="TreeGrafter"/>
</dbReference>
<dbReference type="Pfam" id="PF01148">
    <property type="entry name" value="CTP_transf_1"/>
    <property type="match status" value="1"/>
</dbReference>
<comment type="similarity">
    <text evidence="5">Belongs to the CDS family.</text>
</comment>
<evidence type="ECO:0000256" key="5">
    <source>
        <dbReference type="ARBA" id="ARBA00010185"/>
    </source>
</evidence>
<dbReference type="PANTHER" id="PTHR13773:SF8">
    <property type="entry name" value="PHOSPHATIDATE CYTIDYLYLTRANSFERASE, PHOTORECEPTOR-SPECIFIC"/>
    <property type="match status" value="1"/>
</dbReference>
<comment type="pathway">
    <text evidence="3">Phospholipid metabolism; CDP-diacylglycerol biosynthesis; CDP-diacylglycerol from sn-glycerol 3-phosphate: step 3/3.</text>
</comment>
<comment type="caution">
    <text evidence="20">The sequence shown here is derived from an EMBL/GenBank/DDBJ whole genome shotgun (WGS) entry which is preliminary data.</text>
</comment>
<comment type="catalytic activity">
    <reaction evidence="1">
        <text>a 1,2-diacyl-sn-glycero-3-phosphate + CTP + H(+) = a CDP-1,2-diacyl-sn-glycerol + diphosphate</text>
        <dbReference type="Rhea" id="RHEA:16229"/>
        <dbReference type="ChEBI" id="CHEBI:15378"/>
        <dbReference type="ChEBI" id="CHEBI:33019"/>
        <dbReference type="ChEBI" id="CHEBI:37563"/>
        <dbReference type="ChEBI" id="CHEBI:58332"/>
        <dbReference type="ChEBI" id="CHEBI:58608"/>
        <dbReference type="EC" id="2.7.7.41"/>
    </reaction>
</comment>
<dbReference type="AlphaFoldDB" id="A0A1Q9CSU6"/>
<dbReference type="InterPro" id="IPR016720">
    <property type="entry name" value="PC_Trfase_euk"/>
</dbReference>
<dbReference type="GO" id="GO:0016024">
    <property type="term" value="P:CDP-diacylglycerol biosynthetic process"/>
    <property type="evidence" value="ECO:0007669"/>
    <property type="project" value="UniProtKB-UniPathway"/>
</dbReference>
<feature type="region of interest" description="Disordered" evidence="19">
    <location>
        <begin position="77"/>
        <end position="120"/>
    </location>
</feature>
<evidence type="ECO:0000256" key="10">
    <source>
        <dbReference type="ARBA" id="ARBA00022695"/>
    </source>
</evidence>
<evidence type="ECO:0000256" key="1">
    <source>
        <dbReference type="ARBA" id="ARBA00001698"/>
    </source>
</evidence>
<keyword evidence="21" id="KW-1185">Reference proteome</keyword>
<feature type="compositionally biased region" description="Basic residues" evidence="19">
    <location>
        <begin position="454"/>
        <end position="465"/>
    </location>
</feature>
<evidence type="ECO:0000256" key="7">
    <source>
        <dbReference type="ARBA" id="ARBA00022516"/>
    </source>
</evidence>
<evidence type="ECO:0000256" key="14">
    <source>
        <dbReference type="ARBA" id="ARBA00023209"/>
    </source>
</evidence>
<keyword evidence="12" id="KW-0443">Lipid metabolism</keyword>
<evidence type="ECO:0000256" key="16">
    <source>
        <dbReference type="ARBA" id="ARBA00029893"/>
    </source>
</evidence>
<evidence type="ECO:0000256" key="3">
    <source>
        <dbReference type="ARBA" id="ARBA00005119"/>
    </source>
</evidence>
<feature type="region of interest" description="Disordered" evidence="19">
    <location>
        <begin position="454"/>
        <end position="554"/>
    </location>
</feature>
<evidence type="ECO:0000256" key="9">
    <source>
        <dbReference type="ARBA" id="ARBA00022692"/>
    </source>
</evidence>
<gene>
    <name evidence="20" type="primary">CDS1</name>
    <name evidence="20" type="ORF">AK812_SmicGene32949</name>
</gene>
<name>A0A1Q9CSU6_SYMMI</name>
<dbReference type="GO" id="GO:0004605">
    <property type="term" value="F:phosphatidate cytidylyltransferase activity"/>
    <property type="evidence" value="ECO:0007669"/>
    <property type="project" value="UniProtKB-EC"/>
</dbReference>
<keyword evidence="8 20" id="KW-0808">Transferase</keyword>
<keyword evidence="11" id="KW-1133">Transmembrane helix</keyword>
<sequence>MGESQLLEPMPAAVGEHDVQQAQRGLQRAREIAAELRDRALRGEPWWDLPIDLWEQLRRNTAPAAYLLERRGEAFADEPPAHGRTVRQKLQDEARGSTDPAPAPLQNAAESAGGGGNALVPTPSSTTAFLLLHEAAQAFRGLIPQLGDSHATIATQLLHAVDQAWYTVSGGAPAIQDLTVTVETEDSQETVPALQCEQEPGGRRRRAVGIAGDTARCGDADCATTGRSLRSRPPPQDIPTQLDQAGGDDAFASCWLFPAVLEGGRASQRRKDKIVKNTWGSYGFRKQHERKDPNCRLHGVTDRGTRKLTSADSRPRQSTERGAPSGQPTGEAARHLRPLAELTQFRTKKGNLILFEPKSTDTWIGKEVLEDDDDGGYRDGTTGKRLSKKLTASYLAYRREHRARCSTGDKVDKYIRLVDKYQPQVLAEARIYVARFPEEVGDLLKQIKRVRKLVRKSRRKRRQRGRTTPNTVGKPDAGEATPEAVQRGIHDRDQAQGGALTKAARVTKETTGTVSETKEGVREDTPPDWGSHSDDDTNTQPAGEWPWGQAGRPSGVAGCSQRLHWVDVPLSGEVPEEITLSVHALSCEPGQMYRPQSIDSIIVDALPSGMRASWRVLAGSIPALNAVGQLEICRAQIHALSLGFFASFAAPFGGFLSSAIKRAYGIKDFNNLIPGHGGMMDRFDCQFVMFLCTYVHIRTFCQTPVTVEMLLATAARLSLSEKQFQNSCHLKSADRQITGASRNSIGLFQCTRR</sequence>
<dbReference type="Proteomes" id="UP000186817">
    <property type="component" value="Unassembled WGS sequence"/>
</dbReference>
<proteinExistence type="inferred from homology"/>
<dbReference type="UniPathway" id="UPA00557">
    <property type="reaction ID" value="UER00614"/>
</dbReference>
<evidence type="ECO:0000256" key="13">
    <source>
        <dbReference type="ARBA" id="ARBA00023136"/>
    </source>
</evidence>
<keyword evidence="10 20" id="KW-0548">Nucleotidyltransferase</keyword>
<feature type="region of interest" description="Disordered" evidence="19">
    <location>
        <begin position="285"/>
        <end position="336"/>
    </location>
</feature>
<evidence type="ECO:0000256" key="15">
    <source>
        <dbReference type="ARBA" id="ARBA00023264"/>
    </source>
</evidence>
<evidence type="ECO:0000256" key="12">
    <source>
        <dbReference type="ARBA" id="ARBA00023098"/>
    </source>
</evidence>
<dbReference type="PANTHER" id="PTHR13773">
    <property type="entry name" value="PHOSPHATIDATE CYTIDYLYLTRANSFERASE"/>
    <property type="match status" value="1"/>
</dbReference>
<keyword evidence="13" id="KW-0472">Membrane</keyword>
<comment type="pathway">
    <text evidence="4">Lipid metabolism.</text>
</comment>
<dbReference type="OrthoDB" id="10260889at2759"/>
<evidence type="ECO:0000256" key="4">
    <source>
        <dbReference type="ARBA" id="ARBA00005189"/>
    </source>
</evidence>
<keyword evidence="7" id="KW-0444">Lipid biosynthesis</keyword>
<protein>
    <recommendedName>
        <fullName evidence="6">phosphatidate cytidylyltransferase</fullName>
        <ecNumber evidence="6">2.7.7.41</ecNumber>
    </recommendedName>
    <alternativeName>
        <fullName evidence="16">CDP-diacylglycerol synthase</fullName>
    </alternativeName>
    <alternativeName>
        <fullName evidence="17">CDP-diglyceride pyrophosphorylase</fullName>
    </alternativeName>
    <alternativeName>
        <fullName evidence="18">CDP-diglyceride synthase</fullName>
    </alternativeName>
</protein>
<evidence type="ECO:0000256" key="17">
    <source>
        <dbReference type="ARBA" id="ARBA00032396"/>
    </source>
</evidence>
<evidence type="ECO:0000256" key="18">
    <source>
        <dbReference type="ARBA" id="ARBA00033406"/>
    </source>
</evidence>
<feature type="compositionally biased region" description="Basic and acidic residues" evidence="19">
    <location>
        <begin position="289"/>
        <end position="305"/>
    </location>
</feature>
<organism evidence="20 21">
    <name type="scientific">Symbiodinium microadriaticum</name>
    <name type="common">Dinoflagellate</name>
    <name type="synonym">Zooxanthella microadriatica</name>
    <dbReference type="NCBI Taxonomy" id="2951"/>
    <lineage>
        <taxon>Eukaryota</taxon>
        <taxon>Sar</taxon>
        <taxon>Alveolata</taxon>
        <taxon>Dinophyceae</taxon>
        <taxon>Suessiales</taxon>
        <taxon>Symbiodiniaceae</taxon>
        <taxon>Symbiodinium</taxon>
    </lineage>
</organism>
<keyword evidence="14" id="KW-0594">Phospholipid biosynthesis</keyword>
<dbReference type="EMBL" id="LSRX01000942">
    <property type="protein sequence ID" value="OLP85993.1"/>
    <property type="molecule type" value="Genomic_DNA"/>
</dbReference>
<keyword evidence="9" id="KW-0812">Transmembrane</keyword>
<evidence type="ECO:0000256" key="11">
    <source>
        <dbReference type="ARBA" id="ARBA00022989"/>
    </source>
</evidence>
<evidence type="ECO:0000313" key="21">
    <source>
        <dbReference type="Proteomes" id="UP000186817"/>
    </source>
</evidence>
<comment type="subcellular location">
    <subcellularLocation>
        <location evidence="2">Membrane</location>
        <topology evidence="2">Multi-pass membrane protein</topology>
    </subcellularLocation>
</comment>
<reference evidence="20 21" key="1">
    <citation type="submission" date="2016-02" db="EMBL/GenBank/DDBJ databases">
        <title>Genome analysis of coral dinoflagellate symbionts highlights evolutionary adaptations to a symbiotic lifestyle.</title>
        <authorList>
            <person name="Aranda M."/>
            <person name="Li Y."/>
            <person name="Liew Y.J."/>
            <person name="Baumgarten S."/>
            <person name="Simakov O."/>
            <person name="Wilson M."/>
            <person name="Piel J."/>
            <person name="Ashoor H."/>
            <person name="Bougouffa S."/>
            <person name="Bajic V.B."/>
            <person name="Ryu T."/>
            <person name="Ravasi T."/>
            <person name="Bayer T."/>
            <person name="Micklem G."/>
            <person name="Kim H."/>
            <person name="Bhak J."/>
            <person name="Lajeunesse T.C."/>
            <person name="Voolstra C.R."/>
        </authorList>
    </citation>
    <scope>NUCLEOTIDE SEQUENCE [LARGE SCALE GENOMIC DNA]</scope>
    <source>
        <strain evidence="20 21">CCMP2467</strain>
    </source>
</reference>
<evidence type="ECO:0000256" key="19">
    <source>
        <dbReference type="SAM" id="MobiDB-lite"/>
    </source>
</evidence>
<evidence type="ECO:0000256" key="8">
    <source>
        <dbReference type="ARBA" id="ARBA00022679"/>
    </source>
</evidence>
<accession>A0A1Q9CSU6</accession>
<keyword evidence="15" id="KW-1208">Phospholipid metabolism</keyword>
<evidence type="ECO:0000256" key="2">
    <source>
        <dbReference type="ARBA" id="ARBA00004141"/>
    </source>
</evidence>
<feature type="compositionally biased region" description="Basic and acidic residues" evidence="19">
    <location>
        <begin position="516"/>
        <end position="535"/>
    </location>
</feature>
<evidence type="ECO:0000256" key="6">
    <source>
        <dbReference type="ARBA" id="ARBA00012487"/>
    </source>
</evidence>